<dbReference type="PROSITE" id="PS01124">
    <property type="entry name" value="HTH_ARAC_FAMILY_2"/>
    <property type="match status" value="1"/>
</dbReference>
<name>A0A3T0N715_9RHOB</name>
<dbReference type="SUPFAM" id="SSF46689">
    <property type="entry name" value="Homeodomain-like"/>
    <property type="match status" value="2"/>
</dbReference>
<dbReference type="Proteomes" id="UP000283063">
    <property type="component" value="Chromosome"/>
</dbReference>
<evidence type="ECO:0000256" key="2">
    <source>
        <dbReference type="ARBA" id="ARBA00023125"/>
    </source>
</evidence>
<dbReference type="InterPro" id="IPR029062">
    <property type="entry name" value="Class_I_gatase-like"/>
</dbReference>
<evidence type="ECO:0000313" key="6">
    <source>
        <dbReference type="Proteomes" id="UP000283063"/>
    </source>
</evidence>
<dbReference type="Pfam" id="PF12833">
    <property type="entry name" value="HTH_18"/>
    <property type="match status" value="1"/>
</dbReference>
<dbReference type="KEGG" id="sedi:EBB79_19440"/>
<dbReference type="EMBL" id="CP033219">
    <property type="protein sequence ID" value="AZV79836.1"/>
    <property type="molecule type" value="Genomic_DNA"/>
</dbReference>
<accession>A0A3T0N715</accession>
<keyword evidence="2" id="KW-0238">DNA-binding</keyword>
<organism evidence="5 6">
    <name type="scientific">Parasedimentitalea marina</name>
    <dbReference type="NCBI Taxonomy" id="2483033"/>
    <lineage>
        <taxon>Bacteria</taxon>
        <taxon>Pseudomonadati</taxon>
        <taxon>Pseudomonadota</taxon>
        <taxon>Alphaproteobacteria</taxon>
        <taxon>Rhodobacterales</taxon>
        <taxon>Paracoccaceae</taxon>
        <taxon>Parasedimentitalea</taxon>
    </lineage>
</organism>
<feature type="domain" description="HTH araC/xylS-type" evidence="4">
    <location>
        <begin position="225"/>
        <end position="321"/>
    </location>
</feature>
<evidence type="ECO:0000256" key="1">
    <source>
        <dbReference type="ARBA" id="ARBA00023015"/>
    </source>
</evidence>
<keyword evidence="3" id="KW-0804">Transcription</keyword>
<dbReference type="GO" id="GO:0043565">
    <property type="term" value="F:sequence-specific DNA binding"/>
    <property type="evidence" value="ECO:0007669"/>
    <property type="project" value="InterPro"/>
</dbReference>
<dbReference type="SUPFAM" id="SSF52317">
    <property type="entry name" value="Class I glutamine amidotransferase-like"/>
    <property type="match status" value="1"/>
</dbReference>
<dbReference type="PANTHER" id="PTHR46796">
    <property type="entry name" value="HTH-TYPE TRANSCRIPTIONAL ACTIVATOR RHAS-RELATED"/>
    <property type="match status" value="1"/>
</dbReference>
<dbReference type="AlphaFoldDB" id="A0A3T0N715"/>
<proteinExistence type="predicted"/>
<keyword evidence="6" id="KW-1185">Reference proteome</keyword>
<evidence type="ECO:0000256" key="3">
    <source>
        <dbReference type="ARBA" id="ARBA00023163"/>
    </source>
</evidence>
<dbReference type="OrthoDB" id="9793400at2"/>
<dbReference type="InterPro" id="IPR018060">
    <property type="entry name" value="HTH_AraC"/>
</dbReference>
<sequence>MVTSTNISTAQAARVWQIDIIVADGFVLLEVAAIVDALRIANRIAAQPQFAWTYRSAKGGLIESRCEAFVKSTPFVDRPTADYAFIIGNSDPDCPALSPPSLISAYTYRGAQVFLLAEAASRYIKDRGGAAQHLSTHWENSALMRERSSLFEADSALASEDGLVVTCAGMGATVDVVLALMGRHISPAALVTVANVLLHDRIRDFSTRQPFGGAGSNTTGDAELDRCVQIMQDNIEEPVPISDLSRQVGLSARSLERRFRANFDTTPNSFYREIRLSKANNLLLNTNLSVGEVGLVCGFPSGFSSLYKAQFGVSPLVLRKRRMAGGKGANVPVTNDE</sequence>
<dbReference type="InterPro" id="IPR009057">
    <property type="entry name" value="Homeodomain-like_sf"/>
</dbReference>
<evidence type="ECO:0000313" key="5">
    <source>
        <dbReference type="EMBL" id="AZV79836.1"/>
    </source>
</evidence>
<evidence type="ECO:0000259" key="4">
    <source>
        <dbReference type="PROSITE" id="PS01124"/>
    </source>
</evidence>
<dbReference type="SMART" id="SM00342">
    <property type="entry name" value="HTH_ARAC"/>
    <property type="match status" value="1"/>
</dbReference>
<keyword evidence="1" id="KW-0805">Transcription regulation</keyword>
<dbReference type="Gene3D" id="3.40.50.880">
    <property type="match status" value="1"/>
</dbReference>
<reference evidence="5 6" key="1">
    <citation type="submission" date="2018-10" db="EMBL/GenBank/DDBJ databases">
        <title>Parasedimentitalea marina sp. nov., a psychrophilic bacterium isolated from deep seawater of the New Britain Trench.</title>
        <authorList>
            <person name="Cao J."/>
        </authorList>
    </citation>
    <scope>NUCLEOTIDE SEQUENCE [LARGE SCALE GENOMIC DNA]</scope>
    <source>
        <strain evidence="5 6">W43</strain>
    </source>
</reference>
<dbReference type="InterPro" id="IPR050204">
    <property type="entry name" value="AraC_XylS_family_regulators"/>
</dbReference>
<dbReference type="PANTHER" id="PTHR46796:SF13">
    <property type="entry name" value="HTH-TYPE TRANSCRIPTIONAL ACTIVATOR RHAS"/>
    <property type="match status" value="1"/>
</dbReference>
<dbReference type="RefSeq" id="WP_127750424.1">
    <property type="nucleotide sequence ID" value="NZ_CP033219.1"/>
</dbReference>
<gene>
    <name evidence="5" type="ORF">EBB79_19440</name>
</gene>
<protein>
    <submittedName>
        <fullName evidence="5">Helix-turn-helix domain-containing protein</fullName>
    </submittedName>
</protein>
<dbReference type="GO" id="GO:0003700">
    <property type="term" value="F:DNA-binding transcription factor activity"/>
    <property type="evidence" value="ECO:0007669"/>
    <property type="project" value="InterPro"/>
</dbReference>
<dbReference type="Gene3D" id="1.10.10.60">
    <property type="entry name" value="Homeodomain-like"/>
    <property type="match status" value="1"/>
</dbReference>